<dbReference type="Gene3D" id="3.30.70.330">
    <property type="match status" value="1"/>
</dbReference>
<protein>
    <submittedName>
        <fullName evidence="4">RNA recognition motif</fullName>
    </submittedName>
</protein>
<evidence type="ECO:0000313" key="4">
    <source>
        <dbReference type="EMBL" id="AXI99913.1"/>
    </source>
</evidence>
<keyword evidence="1" id="KW-0694">RNA-binding</keyword>
<dbReference type="AlphaFoldDB" id="A0A345UHG2"/>
<evidence type="ECO:0000259" key="3">
    <source>
        <dbReference type="PROSITE" id="PS50102"/>
    </source>
</evidence>
<feature type="region of interest" description="Disordered" evidence="2">
    <location>
        <begin position="77"/>
        <end position="107"/>
    </location>
</feature>
<feature type="compositionally biased region" description="Gly residues" evidence="2">
    <location>
        <begin position="87"/>
        <end position="107"/>
    </location>
</feature>
<dbReference type="SUPFAM" id="SSF54928">
    <property type="entry name" value="RNA-binding domain, RBD"/>
    <property type="match status" value="1"/>
</dbReference>
<dbReference type="GO" id="GO:0003723">
    <property type="term" value="F:RNA binding"/>
    <property type="evidence" value="ECO:0007669"/>
    <property type="project" value="UniProtKB-KW"/>
</dbReference>
<dbReference type="SMART" id="SM00360">
    <property type="entry name" value="RRM"/>
    <property type="match status" value="1"/>
</dbReference>
<organism evidence="4 5">
    <name type="scientific">Cyclonatronum proteinivorum</name>
    <dbReference type="NCBI Taxonomy" id="1457365"/>
    <lineage>
        <taxon>Bacteria</taxon>
        <taxon>Pseudomonadati</taxon>
        <taxon>Balneolota</taxon>
        <taxon>Balneolia</taxon>
        <taxon>Balneolales</taxon>
        <taxon>Cyclonatronaceae</taxon>
        <taxon>Cyclonatronum</taxon>
    </lineage>
</organism>
<feature type="domain" description="RRM" evidence="3">
    <location>
        <begin position="1"/>
        <end position="78"/>
    </location>
</feature>
<feature type="compositionally biased region" description="Basic and acidic residues" evidence="2">
    <location>
        <begin position="77"/>
        <end position="86"/>
    </location>
</feature>
<dbReference type="PANTHER" id="PTHR48027">
    <property type="entry name" value="HETEROGENEOUS NUCLEAR RIBONUCLEOPROTEIN 87F-RELATED"/>
    <property type="match status" value="1"/>
</dbReference>
<dbReference type="KEGG" id="cprv:CYPRO_0629"/>
<name>A0A345UHG2_9BACT</name>
<accession>A0A345UHG2</accession>
<dbReference type="InterPro" id="IPR035979">
    <property type="entry name" value="RBD_domain_sf"/>
</dbReference>
<sequence>MTLYVGNLNYRAGEQDLSELFSAYGEVKSVSLISDKFTGRSKGFAFVEMDEAAGNEAIAQLHDTEFMERSLVVNEARPRENRDFRGGNRGGGGQRRNDRGGYGGGRY</sequence>
<dbReference type="PROSITE" id="PS50102">
    <property type="entry name" value="RRM"/>
    <property type="match status" value="1"/>
</dbReference>
<evidence type="ECO:0000256" key="1">
    <source>
        <dbReference type="ARBA" id="ARBA00022884"/>
    </source>
</evidence>
<dbReference type="InterPro" id="IPR000504">
    <property type="entry name" value="RRM_dom"/>
</dbReference>
<dbReference type="Pfam" id="PF00076">
    <property type="entry name" value="RRM_1"/>
    <property type="match status" value="1"/>
</dbReference>
<dbReference type="InterPro" id="IPR052462">
    <property type="entry name" value="SLIRP/GR-RBP-like"/>
</dbReference>
<evidence type="ECO:0000313" key="5">
    <source>
        <dbReference type="Proteomes" id="UP000254808"/>
    </source>
</evidence>
<gene>
    <name evidence="4" type="ORF">CYPRO_0629</name>
</gene>
<dbReference type="EMBL" id="CP027806">
    <property type="protein sequence ID" value="AXI99913.1"/>
    <property type="molecule type" value="Genomic_DNA"/>
</dbReference>
<dbReference type="InterPro" id="IPR012677">
    <property type="entry name" value="Nucleotide-bd_a/b_plait_sf"/>
</dbReference>
<dbReference type="RefSeq" id="WP_114983239.1">
    <property type="nucleotide sequence ID" value="NZ_CP027806.1"/>
</dbReference>
<dbReference type="Proteomes" id="UP000254808">
    <property type="component" value="Chromosome"/>
</dbReference>
<dbReference type="OrthoDB" id="9798855at2"/>
<proteinExistence type="predicted"/>
<keyword evidence="5" id="KW-1185">Reference proteome</keyword>
<evidence type="ECO:0000256" key="2">
    <source>
        <dbReference type="SAM" id="MobiDB-lite"/>
    </source>
</evidence>
<reference evidence="4 5" key="1">
    <citation type="submission" date="2018-03" db="EMBL/GenBank/DDBJ databases">
        <title>Phenotypic and genomic properties of Cyclonatronum proteinivorum gen. nov., sp. nov., a haloalkaliphilic bacteroidete from soda lakes possessing Na+-translocating rhodopsin.</title>
        <authorList>
            <person name="Toshchakov S.V."/>
            <person name="Korzhenkov A."/>
            <person name="Samarov N.I."/>
            <person name="Kublanov I.V."/>
            <person name="Muntyan M.S."/>
            <person name="Sorokin D.Y."/>
        </authorList>
    </citation>
    <scope>NUCLEOTIDE SEQUENCE [LARGE SCALE GENOMIC DNA]</scope>
    <source>
        <strain evidence="4 5">Omega</strain>
    </source>
</reference>